<dbReference type="GO" id="GO:0007178">
    <property type="term" value="P:cell surface receptor protein serine/threonine kinase signaling pathway"/>
    <property type="evidence" value="ECO:0007669"/>
    <property type="project" value="TreeGrafter"/>
</dbReference>
<dbReference type="PANTHER" id="PTHR13113">
    <property type="entry name" value="ECSIT EVOLUTIONARILY CONSERVED SIGNALING INTERMEDIATE IN TOLL PATHWAYS"/>
    <property type="match status" value="1"/>
</dbReference>
<evidence type="ECO:0000313" key="3">
    <source>
        <dbReference type="EMBL" id="CAD7285349.1"/>
    </source>
</evidence>
<dbReference type="EMBL" id="OA895787">
    <property type="protein sequence ID" value="CAD7285349.1"/>
    <property type="molecule type" value="Genomic_DNA"/>
</dbReference>
<dbReference type="AlphaFoldDB" id="A0A7R9GLY1"/>
<feature type="domain" description="ECSIT C-terminal" evidence="2">
    <location>
        <begin position="3"/>
        <end position="72"/>
    </location>
</feature>
<organism evidence="3">
    <name type="scientific">Notodromas monacha</name>
    <dbReference type="NCBI Taxonomy" id="399045"/>
    <lineage>
        <taxon>Eukaryota</taxon>
        <taxon>Metazoa</taxon>
        <taxon>Ecdysozoa</taxon>
        <taxon>Arthropoda</taxon>
        <taxon>Crustacea</taxon>
        <taxon>Oligostraca</taxon>
        <taxon>Ostracoda</taxon>
        <taxon>Podocopa</taxon>
        <taxon>Podocopida</taxon>
        <taxon>Cypridocopina</taxon>
        <taxon>Cypridoidea</taxon>
        <taxon>Cyprididae</taxon>
        <taxon>Notodromas</taxon>
    </lineage>
</organism>
<evidence type="ECO:0000259" key="2">
    <source>
        <dbReference type="SMART" id="SM01284"/>
    </source>
</evidence>
<keyword evidence="4" id="KW-1185">Reference proteome</keyword>
<feature type="region of interest" description="Disordered" evidence="1">
    <location>
        <begin position="81"/>
        <end position="118"/>
    </location>
</feature>
<dbReference type="InterPro" id="IPR029342">
    <property type="entry name" value="ECIST_C"/>
</dbReference>
<dbReference type="SMART" id="SM01284">
    <property type="entry name" value="ECSIT_Cterm"/>
    <property type="match status" value="1"/>
</dbReference>
<feature type="compositionally biased region" description="Basic and acidic residues" evidence="1">
    <location>
        <begin position="84"/>
        <end position="93"/>
    </location>
</feature>
<dbReference type="InterPro" id="IPR010418">
    <property type="entry name" value="ECSIT"/>
</dbReference>
<dbReference type="Proteomes" id="UP000678499">
    <property type="component" value="Unassembled WGS sequence"/>
</dbReference>
<accession>A0A7R9GLY1</accession>
<gene>
    <name evidence="3" type="ORF">NMOB1V02_LOCUS12951</name>
</gene>
<dbReference type="Pfam" id="PF14784">
    <property type="entry name" value="ECSIT_C"/>
    <property type="match status" value="1"/>
</dbReference>
<name>A0A7R9GLY1_9CRUS</name>
<evidence type="ECO:0000313" key="4">
    <source>
        <dbReference type="Proteomes" id="UP000678499"/>
    </source>
</evidence>
<protein>
    <recommendedName>
        <fullName evidence="2">ECSIT C-terminal domain-containing protein</fullName>
    </recommendedName>
</protein>
<sequence length="118" mass="12910">MDISHVSVAFKREKDLLPVKALTPSVHEQADGVILAACATGTSSRDSLLSWIRLLQRTNPRLGEVPVVFKSRSPVGAVIAMDDPEGRKRLEDGKEGEEEDDRPRINAVNFNPAFTPSS</sequence>
<feature type="compositionally biased region" description="Polar residues" evidence="1">
    <location>
        <begin position="108"/>
        <end position="118"/>
    </location>
</feature>
<dbReference type="GO" id="GO:0005739">
    <property type="term" value="C:mitochondrion"/>
    <property type="evidence" value="ECO:0007669"/>
    <property type="project" value="TreeGrafter"/>
</dbReference>
<dbReference type="OrthoDB" id="10064298at2759"/>
<evidence type="ECO:0000256" key="1">
    <source>
        <dbReference type="SAM" id="MobiDB-lite"/>
    </source>
</evidence>
<dbReference type="GO" id="GO:0045087">
    <property type="term" value="P:innate immune response"/>
    <property type="evidence" value="ECO:0007669"/>
    <property type="project" value="TreeGrafter"/>
</dbReference>
<dbReference type="PANTHER" id="PTHR13113:SF1">
    <property type="entry name" value="EVOLUTIONARILY CONSERVED SIGNALING INTERMEDIATE IN TOLL PATHWAY, MITOCHONDRIAL"/>
    <property type="match status" value="1"/>
</dbReference>
<dbReference type="EMBL" id="CAJPEX010013750">
    <property type="protein sequence ID" value="CAG0925501.1"/>
    <property type="molecule type" value="Genomic_DNA"/>
</dbReference>
<reference evidence="3" key="1">
    <citation type="submission" date="2020-11" db="EMBL/GenBank/DDBJ databases">
        <authorList>
            <person name="Tran Van P."/>
        </authorList>
    </citation>
    <scope>NUCLEOTIDE SEQUENCE</scope>
</reference>
<proteinExistence type="predicted"/>